<accession>A0A0F9KH08</accession>
<organism evidence="1">
    <name type="scientific">marine sediment metagenome</name>
    <dbReference type="NCBI Taxonomy" id="412755"/>
    <lineage>
        <taxon>unclassified sequences</taxon>
        <taxon>metagenomes</taxon>
        <taxon>ecological metagenomes</taxon>
    </lineage>
</organism>
<protein>
    <recommendedName>
        <fullName evidence="2">FUZ/MON1/HPS1 first Longin domain-containing protein</fullName>
    </recommendedName>
</protein>
<reference evidence="1" key="1">
    <citation type="journal article" date="2015" name="Nature">
        <title>Complex archaea that bridge the gap between prokaryotes and eukaryotes.</title>
        <authorList>
            <person name="Spang A."/>
            <person name="Saw J.H."/>
            <person name="Jorgensen S.L."/>
            <person name="Zaremba-Niedzwiedzka K."/>
            <person name="Martijn J."/>
            <person name="Lind A.E."/>
            <person name="van Eijk R."/>
            <person name="Schleper C."/>
            <person name="Guy L."/>
            <person name="Ettema T.J."/>
        </authorList>
    </citation>
    <scope>NUCLEOTIDE SEQUENCE</scope>
</reference>
<evidence type="ECO:0008006" key="2">
    <source>
        <dbReference type="Google" id="ProtNLM"/>
    </source>
</evidence>
<dbReference type="EMBL" id="LAZR01009208">
    <property type="protein sequence ID" value="KKM74016.1"/>
    <property type="molecule type" value="Genomic_DNA"/>
</dbReference>
<gene>
    <name evidence="1" type="ORF">LCGC14_1404590</name>
</gene>
<evidence type="ECO:0000313" key="1">
    <source>
        <dbReference type="EMBL" id="KKM74016.1"/>
    </source>
</evidence>
<sequence length="129" mass="15222">MNNNLIIEEFWIINWDGITLFSYSPNRDLHPSLMSGFFSAFQSFVGYVGKNEEGNFLNTILIGNYTYKLLTNQLYKLHFILKSSAKVKDKIIGRYLKNFEAMFIEEYRRDLITFDGNASQFENFVKKFE</sequence>
<dbReference type="AlphaFoldDB" id="A0A0F9KH08"/>
<comment type="caution">
    <text evidence="1">The sequence shown here is derived from an EMBL/GenBank/DDBJ whole genome shotgun (WGS) entry which is preliminary data.</text>
</comment>
<name>A0A0F9KH08_9ZZZZ</name>
<proteinExistence type="predicted"/>